<dbReference type="EMBL" id="BARS01011843">
    <property type="protein sequence ID" value="GAF94362.1"/>
    <property type="molecule type" value="Genomic_DNA"/>
</dbReference>
<feature type="non-terminal residue" evidence="1">
    <location>
        <position position="1"/>
    </location>
</feature>
<gene>
    <name evidence="1" type="ORF">S01H1_21379</name>
</gene>
<evidence type="ECO:0000313" key="1">
    <source>
        <dbReference type="EMBL" id="GAF94362.1"/>
    </source>
</evidence>
<sequence length="63" mass="6873">YAWLLDRCESEGVVEIADIPTIECPDSALLELESVRRSCMRGGWNMAVQNGATASTRPMLSTA</sequence>
<name>X0U1S5_9ZZZZ</name>
<organism evidence="1">
    <name type="scientific">marine sediment metagenome</name>
    <dbReference type="NCBI Taxonomy" id="412755"/>
    <lineage>
        <taxon>unclassified sequences</taxon>
        <taxon>metagenomes</taxon>
        <taxon>ecological metagenomes</taxon>
    </lineage>
</organism>
<protein>
    <submittedName>
        <fullName evidence="1">Uncharacterized protein</fullName>
    </submittedName>
</protein>
<dbReference type="AlphaFoldDB" id="X0U1S5"/>
<comment type="caution">
    <text evidence="1">The sequence shown here is derived from an EMBL/GenBank/DDBJ whole genome shotgun (WGS) entry which is preliminary data.</text>
</comment>
<accession>X0U1S5</accession>
<proteinExistence type="predicted"/>
<reference evidence="1" key="1">
    <citation type="journal article" date="2014" name="Front. Microbiol.">
        <title>High frequency of phylogenetically diverse reductive dehalogenase-homologous genes in deep subseafloor sedimentary metagenomes.</title>
        <authorList>
            <person name="Kawai M."/>
            <person name="Futagami T."/>
            <person name="Toyoda A."/>
            <person name="Takaki Y."/>
            <person name="Nishi S."/>
            <person name="Hori S."/>
            <person name="Arai W."/>
            <person name="Tsubouchi T."/>
            <person name="Morono Y."/>
            <person name="Uchiyama I."/>
            <person name="Ito T."/>
            <person name="Fujiyama A."/>
            <person name="Inagaki F."/>
            <person name="Takami H."/>
        </authorList>
    </citation>
    <scope>NUCLEOTIDE SEQUENCE</scope>
    <source>
        <strain evidence="1">Expedition CK06-06</strain>
    </source>
</reference>